<keyword evidence="11" id="KW-0238">DNA-binding</keyword>
<dbReference type="PANTHER" id="PTHR42944:SF1">
    <property type="entry name" value="ADENINE DNA GLYCOSYLASE"/>
    <property type="match status" value="1"/>
</dbReference>
<dbReference type="InterPro" id="IPR029119">
    <property type="entry name" value="MutY_C"/>
</dbReference>
<dbReference type="InterPro" id="IPR000424">
    <property type="entry name" value="Primosome_PriB/ssb"/>
</dbReference>
<dbReference type="InterPro" id="IPR011257">
    <property type="entry name" value="DNA_glycosylase"/>
</dbReference>
<dbReference type="InterPro" id="IPR011344">
    <property type="entry name" value="ssDNA-bd"/>
</dbReference>
<dbReference type="Gene3D" id="2.40.50.140">
    <property type="entry name" value="Nucleic acid-binding proteins"/>
    <property type="match status" value="1"/>
</dbReference>
<organism evidence="16">
    <name type="scientific">Cyprideis torosa</name>
    <dbReference type="NCBI Taxonomy" id="163714"/>
    <lineage>
        <taxon>Eukaryota</taxon>
        <taxon>Metazoa</taxon>
        <taxon>Ecdysozoa</taxon>
        <taxon>Arthropoda</taxon>
        <taxon>Crustacea</taxon>
        <taxon>Oligostraca</taxon>
        <taxon>Ostracoda</taxon>
        <taxon>Podocopa</taxon>
        <taxon>Podocopida</taxon>
        <taxon>Cytherocopina</taxon>
        <taxon>Cytheroidea</taxon>
        <taxon>Cytherideidae</taxon>
        <taxon>Cyprideis</taxon>
    </lineage>
</organism>
<dbReference type="GO" id="GO:0006298">
    <property type="term" value="P:mismatch repair"/>
    <property type="evidence" value="ECO:0007669"/>
    <property type="project" value="TreeGrafter"/>
</dbReference>
<evidence type="ECO:0000256" key="13">
    <source>
        <dbReference type="ARBA" id="ARBA00023295"/>
    </source>
</evidence>
<accession>A0A7R8WP23</accession>
<keyword evidence="9 14" id="KW-0408">Iron</keyword>
<evidence type="ECO:0000256" key="5">
    <source>
        <dbReference type="ARBA" id="ARBA00022485"/>
    </source>
</evidence>
<dbReference type="AlphaFoldDB" id="A0A7R8WP23"/>
<name>A0A7R8WP23_9CRUS</name>
<dbReference type="InterPro" id="IPR003651">
    <property type="entry name" value="Endonuclease3_FeS-loop_motif"/>
</dbReference>
<evidence type="ECO:0000313" key="16">
    <source>
        <dbReference type="EMBL" id="CAD7235437.1"/>
    </source>
</evidence>
<evidence type="ECO:0000256" key="3">
    <source>
        <dbReference type="ARBA" id="ARBA00012045"/>
    </source>
</evidence>
<dbReference type="EC" id="3.2.2.31" evidence="3 14"/>
<dbReference type="GO" id="GO:0006260">
    <property type="term" value="P:DNA replication"/>
    <property type="evidence" value="ECO:0007669"/>
    <property type="project" value="InterPro"/>
</dbReference>
<dbReference type="Gene3D" id="1.10.1670.10">
    <property type="entry name" value="Helix-hairpin-Helix base-excision DNA repair enzymes (C-terminal)"/>
    <property type="match status" value="1"/>
</dbReference>
<dbReference type="InterPro" id="IPR005760">
    <property type="entry name" value="A/G_AdeGlyc_MutY"/>
</dbReference>
<comment type="similarity">
    <text evidence="2 14">Belongs to the Nth/MutY family.</text>
</comment>
<dbReference type="FunFam" id="1.10.1670.10:FF:000002">
    <property type="entry name" value="Adenine DNA glycosylase"/>
    <property type="match status" value="1"/>
</dbReference>
<sequence>MLNNKQLIPQFRTSLLEWYDVNKRDLPWREDKNPYRVWVSEVILQQTRVDQGVGYYLRFLNAFPTVEDLSAADEESVLKVWQGLGYYSRARNLKFAAQQIVDLGRFPLTRDEWQALKGIGPYASAAISSIVNNEPSAAIDGNVNRVLSRLMRIGDPINQREGQRKIEEIARSLLDHDRPGDYNQAVMELGAMVCKPKNPSCEECPVMSMCEAYKYGVQELYPFKIKKTKSRNRYLHYIIFESVDGLVLERRDGNDVWKGLFQFPLVELNETEHFNKSNMFSNGNYKQLTEEVKHVLSHQNLFIIFWKWRMAGSVNKVILIGNLGKDPEVKVFEGGGKIVRFSLATAESYTNKNGDKVEHTEWHNITVGRKGLADICEKYLKKGHKIYAEGRLRTRSWQDQDGNTKYATEIQLDNMTMLTSREDANRLSATNSDSFATSPTKVENATQSEGEDDLPF</sequence>
<gene>
    <name evidence="16" type="ORF">CTOB1V02_LOCUS13252</name>
</gene>
<evidence type="ECO:0000256" key="2">
    <source>
        <dbReference type="ARBA" id="ARBA00008343"/>
    </source>
</evidence>
<dbReference type="GO" id="GO:0051539">
    <property type="term" value="F:4 iron, 4 sulfur cluster binding"/>
    <property type="evidence" value="ECO:0007669"/>
    <property type="project" value="UniProtKB-UniRule"/>
</dbReference>
<dbReference type="NCBIfam" id="TIGR01084">
    <property type="entry name" value="mutY"/>
    <property type="match status" value="1"/>
</dbReference>
<dbReference type="HAMAP" id="MF_00984">
    <property type="entry name" value="SSB"/>
    <property type="match status" value="1"/>
</dbReference>
<dbReference type="OrthoDB" id="10248838at2759"/>
<dbReference type="SUPFAM" id="SSF50249">
    <property type="entry name" value="Nucleic acid-binding proteins"/>
    <property type="match status" value="1"/>
</dbReference>
<dbReference type="InterPro" id="IPR003265">
    <property type="entry name" value="HhH-GPD_domain"/>
</dbReference>
<comment type="cofactor">
    <cofactor evidence="14">
        <name>[4Fe-4S] cluster</name>
        <dbReference type="ChEBI" id="CHEBI:49883"/>
    </cofactor>
    <text evidence="14">Binds 1 [4Fe-4S] cluster.</text>
</comment>
<dbReference type="InterPro" id="IPR044298">
    <property type="entry name" value="MIG/MutY"/>
</dbReference>
<feature type="compositionally biased region" description="Polar residues" evidence="15">
    <location>
        <begin position="427"/>
        <end position="448"/>
    </location>
</feature>
<dbReference type="GO" id="GO:0035485">
    <property type="term" value="F:adenine/guanine mispair binding"/>
    <property type="evidence" value="ECO:0007669"/>
    <property type="project" value="TreeGrafter"/>
</dbReference>
<dbReference type="PROSITE" id="PS50935">
    <property type="entry name" value="SSB"/>
    <property type="match status" value="1"/>
</dbReference>
<dbReference type="GO" id="GO:0000701">
    <property type="term" value="F:purine-specific mismatch base pair DNA N-glycosylase activity"/>
    <property type="evidence" value="ECO:0007669"/>
    <property type="project" value="UniProtKB-EC"/>
</dbReference>
<evidence type="ECO:0000256" key="6">
    <source>
        <dbReference type="ARBA" id="ARBA00022723"/>
    </source>
</evidence>
<evidence type="ECO:0000256" key="14">
    <source>
        <dbReference type="RuleBase" id="RU365096"/>
    </source>
</evidence>
<dbReference type="CDD" id="cd00056">
    <property type="entry name" value="ENDO3c"/>
    <property type="match status" value="1"/>
</dbReference>
<evidence type="ECO:0000256" key="7">
    <source>
        <dbReference type="ARBA" id="ARBA00022763"/>
    </source>
</evidence>
<dbReference type="Pfam" id="PF10576">
    <property type="entry name" value="EndIII_4Fe-2S"/>
    <property type="match status" value="1"/>
</dbReference>
<feature type="region of interest" description="Disordered" evidence="15">
    <location>
        <begin position="426"/>
        <end position="456"/>
    </location>
</feature>
<dbReference type="GO" id="GO:0032357">
    <property type="term" value="F:oxidized purine DNA binding"/>
    <property type="evidence" value="ECO:0007669"/>
    <property type="project" value="TreeGrafter"/>
</dbReference>
<dbReference type="NCBIfam" id="TIGR00621">
    <property type="entry name" value="ssb"/>
    <property type="match status" value="1"/>
</dbReference>
<dbReference type="Gene3D" id="1.10.340.30">
    <property type="entry name" value="Hypothetical protein, domain 2"/>
    <property type="match status" value="1"/>
</dbReference>
<dbReference type="GO" id="GO:0003697">
    <property type="term" value="F:single-stranded DNA binding"/>
    <property type="evidence" value="ECO:0007669"/>
    <property type="project" value="InterPro"/>
</dbReference>
<dbReference type="PANTHER" id="PTHR42944">
    <property type="entry name" value="ADENINE DNA GLYCOSYLASE"/>
    <property type="match status" value="1"/>
</dbReference>
<keyword evidence="6" id="KW-0479">Metal-binding</keyword>
<dbReference type="EMBL" id="OB672750">
    <property type="protein sequence ID" value="CAD7235437.1"/>
    <property type="molecule type" value="Genomic_DNA"/>
</dbReference>
<keyword evidence="7 14" id="KW-0227">DNA damage</keyword>
<keyword evidence="10" id="KW-0411">Iron-sulfur</keyword>
<keyword evidence="8" id="KW-0378">Hydrolase</keyword>
<dbReference type="Pfam" id="PF00436">
    <property type="entry name" value="SSB"/>
    <property type="match status" value="1"/>
</dbReference>
<evidence type="ECO:0000256" key="12">
    <source>
        <dbReference type="ARBA" id="ARBA00023204"/>
    </source>
</evidence>
<dbReference type="GO" id="GO:0046872">
    <property type="term" value="F:metal ion binding"/>
    <property type="evidence" value="ECO:0007669"/>
    <property type="project" value="UniProtKB-UniRule"/>
</dbReference>
<dbReference type="SMART" id="SM00478">
    <property type="entry name" value="ENDO3c"/>
    <property type="match status" value="1"/>
</dbReference>
<keyword evidence="5" id="KW-0004">4Fe-4S</keyword>
<evidence type="ECO:0000256" key="15">
    <source>
        <dbReference type="SAM" id="MobiDB-lite"/>
    </source>
</evidence>
<dbReference type="InterPro" id="IPR015797">
    <property type="entry name" value="NUDIX_hydrolase-like_dom_sf"/>
</dbReference>
<dbReference type="GO" id="GO:0034039">
    <property type="term" value="F:8-oxo-7,8-dihydroguanine DNA N-glycosylase activity"/>
    <property type="evidence" value="ECO:0007669"/>
    <property type="project" value="TreeGrafter"/>
</dbReference>
<keyword evidence="12" id="KW-0234">DNA repair</keyword>
<evidence type="ECO:0000256" key="9">
    <source>
        <dbReference type="ARBA" id="ARBA00023004"/>
    </source>
</evidence>
<dbReference type="SMART" id="SM00525">
    <property type="entry name" value="FES"/>
    <property type="match status" value="1"/>
</dbReference>
<dbReference type="Pfam" id="PF00730">
    <property type="entry name" value="HhH-GPD"/>
    <property type="match status" value="1"/>
</dbReference>
<keyword evidence="13 14" id="KW-0326">Glycosidase</keyword>
<comment type="function">
    <text evidence="14">Adenine glycosylase active on G-A mispairs.</text>
</comment>
<evidence type="ECO:0000256" key="10">
    <source>
        <dbReference type="ARBA" id="ARBA00023014"/>
    </source>
</evidence>
<dbReference type="InterPro" id="IPR012340">
    <property type="entry name" value="NA-bd_OB-fold"/>
</dbReference>
<dbReference type="CDD" id="cd03431">
    <property type="entry name" value="NUDIX_DNA_Glycosylase_C-MutY"/>
    <property type="match status" value="1"/>
</dbReference>
<protein>
    <recommendedName>
        <fullName evidence="4 14">Adenine DNA glycosylase</fullName>
        <ecNumber evidence="3 14">3.2.2.31</ecNumber>
    </recommendedName>
</protein>
<dbReference type="GO" id="GO:0006284">
    <property type="term" value="P:base-excision repair"/>
    <property type="evidence" value="ECO:0007669"/>
    <property type="project" value="UniProtKB-UniRule"/>
</dbReference>
<evidence type="ECO:0000256" key="4">
    <source>
        <dbReference type="ARBA" id="ARBA00022023"/>
    </source>
</evidence>
<dbReference type="InterPro" id="IPR023170">
    <property type="entry name" value="HhH_base_excis_C"/>
</dbReference>
<evidence type="ECO:0000256" key="1">
    <source>
        <dbReference type="ARBA" id="ARBA00000843"/>
    </source>
</evidence>
<comment type="catalytic activity">
    <reaction evidence="1 14">
        <text>Hydrolyzes free adenine bases from 7,8-dihydro-8-oxoguanine:adenine mismatched double-stranded DNA, leaving an apurinic site.</text>
        <dbReference type="EC" id="3.2.2.31"/>
    </reaction>
</comment>
<dbReference type="CDD" id="cd04496">
    <property type="entry name" value="SSB_OBF"/>
    <property type="match status" value="1"/>
</dbReference>
<dbReference type="SUPFAM" id="SSF55811">
    <property type="entry name" value="Nudix"/>
    <property type="match status" value="1"/>
</dbReference>
<evidence type="ECO:0000256" key="11">
    <source>
        <dbReference type="ARBA" id="ARBA00023125"/>
    </source>
</evidence>
<dbReference type="SUPFAM" id="SSF48150">
    <property type="entry name" value="DNA-glycosylase"/>
    <property type="match status" value="1"/>
</dbReference>
<proteinExistence type="inferred from homology"/>
<reference evidence="16" key="1">
    <citation type="submission" date="2020-11" db="EMBL/GenBank/DDBJ databases">
        <authorList>
            <person name="Tran Van P."/>
        </authorList>
    </citation>
    <scope>NUCLEOTIDE SEQUENCE</scope>
</reference>
<evidence type="ECO:0000256" key="8">
    <source>
        <dbReference type="ARBA" id="ARBA00022801"/>
    </source>
</evidence>